<name>A0A644ZNZ6_9ZZZZ</name>
<dbReference type="AntiFam" id="ANF00194">
    <property type="entry name" value="Shadow ORF (opposite ams)"/>
</dbReference>
<sequence length="368" mass="41868">MVFQEVRSPAGFLEGVLAFEYQFLQFLRLPIGFAEPFAAVLHIDIRIVEIEDHVEIAAFPDVLVKLIISHTGRFANRNAWIIVECFLVQFRQEISNSRAVPPLVLHAGQPIGAIGWRIAVILILFDEGDGVDAETGNAFFQPPIDHRVNFLAQGWIFPIQIRLPFVEGMEIVIVFFSRNFFPDAASEDGAPVVRRVSVLAFSEYIIIPIFAFWFAQSLLEPGMFIRSMVHDQIQDDADVTLFGFIQQFLKISHRTELGLDPLVIGNVIAIVYHRRSEDRTDPQHRDPQFLQVRQFLRDAFDIAAAVDIAVVKTFRVNLIDDILFPPLLLFHVFAVRSFPDCFFHADSSVCGIDTTFLFFENPPKRIPV</sequence>
<protein>
    <submittedName>
        <fullName evidence="1">Uncharacterized protein</fullName>
    </submittedName>
</protein>
<organism evidence="1">
    <name type="scientific">bioreactor metagenome</name>
    <dbReference type="NCBI Taxonomy" id="1076179"/>
    <lineage>
        <taxon>unclassified sequences</taxon>
        <taxon>metagenomes</taxon>
        <taxon>ecological metagenomes</taxon>
    </lineage>
</organism>
<dbReference type="AlphaFoldDB" id="A0A644ZNZ6"/>
<accession>A0A644ZNZ6</accession>
<comment type="caution">
    <text evidence="1">The sequence shown here is derived from an EMBL/GenBank/DDBJ whole genome shotgun (WGS) entry which is preliminary data.</text>
</comment>
<gene>
    <name evidence="1" type="ORF">SDC9_89302</name>
</gene>
<evidence type="ECO:0000313" key="1">
    <source>
        <dbReference type="EMBL" id="MPM42635.1"/>
    </source>
</evidence>
<dbReference type="EMBL" id="VSSQ01009800">
    <property type="protein sequence ID" value="MPM42635.1"/>
    <property type="molecule type" value="Genomic_DNA"/>
</dbReference>
<reference evidence="1" key="1">
    <citation type="submission" date="2019-08" db="EMBL/GenBank/DDBJ databases">
        <authorList>
            <person name="Kucharzyk K."/>
            <person name="Murdoch R.W."/>
            <person name="Higgins S."/>
            <person name="Loffler F."/>
        </authorList>
    </citation>
    <scope>NUCLEOTIDE SEQUENCE</scope>
</reference>
<proteinExistence type="predicted"/>